<protein>
    <submittedName>
        <fullName evidence="2">Uncharacterized protein</fullName>
    </submittedName>
</protein>
<evidence type="ECO:0000256" key="1">
    <source>
        <dbReference type="SAM" id="MobiDB-lite"/>
    </source>
</evidence>
<comment type="caution">
    <text evidence="2">The sequence shown here is derived from an EMBL/GenBank/DDBJ whole genome shotgun (WGS) entry which is preliminary data.</text>
</comment>
<organism evidence="2 3">
    <name type="scientific">Nannochloropsis gaditana</name>
    <dbReference type="NCBI Taxonomy" id="72520"/>
    <lineage>
        <taxon>Eukaryota</taxon>
        <taxon>Sar</taxon>
        <taxon>Stramenopiles</taxon>
        <taxon>Ochrophyta</taxon>
        <taxon>Eustigmatophyceae</taxon>
        <taxon>Eustigmatales</taxon>
        <taxon>Monodopsidaceae</taxon>
        <taxon>Nannochloropsis</taxon>
    </lineage>
</organism>
<gene>
    <name evidence="2" type="ORF">Naga_100322g6</name>
</gene>
<dbReference type="AlphaFoldDB" id="W7TFB6"/>
<sequence length="187" mass="18897">MCRIHPSQEEEVENDKAEAEGEARHSPGTGGTSHWCPPRRLQSRSHPPMKPHQGCGESRGQDDGPAGRPERRAGVVGGAHGARACAAQPGIRRAAIQSEVGTDDGCVGGPVEEGSFGGRAVERCGCARDVADALETGQGKACGMWGLGRSAAGIDAAVAACGNDSLVLAAPGSNSVVADGVPVAPDD</sequence>
<proteinExistence type="predicted"/>
<dbReference type="EMBL" id="AZIL01001097">
    <property type="protein sequence ID" value="EWM24847.1"/>
    <property type="molecule type" value="Genomic_DNA"/>
</dbReference>
<name>W7TFB6_9STRA</name>
<dbReference type="Proteomes" id="UP000019335">
    <property type="component" value="Chromosome 12"/>
</dbReference>
<evidence type="ECO:0000313" key="3">
    <source>
        <dbReference type="Proteomes" id="UP000019335"/>
    </source>
</evidence>
<reference evidence="2 3" key="1">
    <citation type="journal article" date="2014" name="Mol. Plant">
        <title>Chromosome Scale Genome Assembly and Transcriptome Profiling of Nannochloropsis gaditana in Nitrogen Depletion.</title>
        <authorList>
            <person name="Corteggiani Carpinelli E."/>
            <person name="Telatin A."/>
            <person name="Vitulo N."/>
            <person name="Forcato C."/>
            <person name="D'Angelo M."/>
            <person name="Schiavon R."/>
            <person name="Vezzi A."/>
            <person name="Giacometti G.M."/>
            <person name="Morosinotto T."/>
            <person name="Valle G."/>
        </authorList>
    </citation>
    <scope>NUCLEOTIDE SEQUENCE [LARGE SCALE GENOMIC DNA]</scope>
    <source>
        <strain evidence="2 3">B-31</strain>
    </source>
</reference>
<feature type="region of interest" description="Disordered" evidence="1">
    <location>
        <begin position="1"/>
        <end position="89"/>
    </location>
</feature>
<accession>W7TFB6</accession>
<keyword evidence="3" id="KW-1185">Reference proteome</keyword>
<feature type="compositionally biased region" description="Basic and acidic residues" evidence="1">
    <location>
        <begin position="14"/>
        <end position="25"/>
    </location>
</feature>
<evidence type="ECO:0000313" key="2">
    <source>
        <dbReference type="EMBL" id="EWM24847.1"/>
    </source>
</evidence>
<dbReference type="EMBL" id="AZIL01001097">
    <property type="protein sequence ID" value="EWM24846.1"/>
    <property type="molecule type" value="Genomic_DNA"/>
</dbReference>